<reference evidence="2 3" key="1">
    <citation type="submission" date="2024-09" db="EMBL/GenBank/DDBJ databases">
        <title>Itraconazole resistance in Madurella fahalii resulting from another homologue of gene encoding cytochrome P450 14-alpha sterol demethylase (CYP51).</title>
        <authorList>
            <person name="Yoshioka I."/>
            <person name="Fahal A.H."/>
            <person name="Kaneko S."/>
            <person name="Yaguchi T."/>
        </authorList>
    </citation>
    <scope>NUCLEOTIDE SEQUENCE [LARGE SCALE GENOMIC DNA]</scope>
    <source>
        <strain evidence="2 3">IFM 68171</strain>
    </source>
</reference>
<organism evidence="2 3">
    <name type="scientific">Madurella fahalii</name>
    <dbReference type="NCBI Taxonomy" id="1157608"/>
    <lineage>
        <taxon>Eukaryota</taxon>
        <taxon>Fungi</taxon>
        <taxon>Dikarya</taxon>
        <taxon>Ascomycota</taxon>
        <taxon>Pezizomycotina</taxon>
        <taxon>Sordariomycetes</taxon>
        <taxon>Sordariomycetidae</taxon>
        <taxon>Sordariales</taxon>
        <taxon>Sordariales incertae sedis</taxon>
        <taxon>Madurella</taxon>
    </lineage>
</organism>
<proteinExistence type="predicted"/>
<name>A0ABQ0GP65_9PEZI</name>
<dbReference type="RefSeq" id="XP_070921255.1">
    <property type="nucleotide sequence ID" value="XM_071065154.1"/>
</dbReference>
<evidence type="ECO:0000313" key="3">
    <source>
        <dbReference type="Proteomes" id="UP001628179"/>
    </source>
</evidence>
<gene>
    <name evidence="2" type="ORF">MFIFM68171_09735</name>
</gene>
<dbReference type="Proteomes" id="UP001628179">
    <property type="component" value="Unassembled WGS sequence"/>
</dbReference>
<comment type="caution">
    <text evidence="2">The sequence shown here is derived from an EMBL/GenBank/DDBJ whole genome shotgun (WGS) entry which is preliminary data.</text>
</comment>
<evidence type="ECO:0000256" key="1">
    <source>
        <dbReference type="SAM" id="MobiDB-lite"/>
    </source>
</evidence>
<protein>
    <submittedName>
        <fullName evidence="2">Uncharacterized protein</fullName>
    </submittedName>
</protein>
<evidence type="ECO:0000313" key="2">
    <source>
        <dbReference type="EMBL" id="GAB1319525.1"/>
    </source>
</evidence>
<dbReference type="GeneID" id="98180477"/>
<sequence length="191" mass="20377">MEYAPVKSSEPITLPFNVWTGDAGSFDPGNQRIRIRRGVTPPVDTRSEGFVFRPPDRDQAAADPALADLYAVLNPPGYVGNLHGSWDERSLIYATGGASGGPKSSVFVPFDPSLHLAGAAPYPNSKLLGMSDSQPLLQTTPPPQGKGKGKSDTMTLQPDATARSAARDLVWSESAECKGYCLRLPPSKHTV</sequence>
<keyword evidence="3" id="KW-1185">Reference proteome</keyword>
<accession>A0ABQ0GP65</accession>
<dbReference type="EMBL" id="BAAFSV010000005">
    <property type="protein sequence ID" value="GAB1319525.1"/>
    <property type="molecule type" value="Genomic_DNA"/>
</dbReference>
<feature type="region of interest" description="Disordered" evidence="1">
    <location>
        <begin position="127"/>
        <end position="161"/>
    </location>
</feature>